<evidence type="ECO:0000259" key="9">
    <source>
        <dbReference type="Pfam" id="PF21082"/>
    </source>
</evidence>
<evidence type="ECO:0000256" key="2">
    <source>
        <dbReference type="ARBA" id="ARBA00008017"/>
    </source>
</evidence>
<dbReference type="InterPro" id="IPR049278">
    <property type="entry name" value="MS_channel_C"/>
</dbReference>
<reference evidence="11" key="1">
    <citation type="journal article" date="2019" name="Int. J. Syst. Evol. Microbiol.">
        <title>The Global Catalogue of Microorganisms (GCM) 10K type strain sequencing project: providing services to taxonomists for standard genome sequencing and annotation.</title>
        <authorList>
            <consortium name="The Broad Institute Genomics Platform"/>
            <consortium name="The Broad Institute Genome Sequencing Center for Infectious Disease"/>
            <person name="Wu L."/>
            <person name="Ma J."/>
        </authorList>
    </citation>
    <scope>NUCLEOTIDE SEQUENCE [LARGE SCALE GENOMIC DNA]</scope>
    <source>
        <strain evidence="11">CCUG 62215</strain>
    </source>
</reference>
<keyword evidence="4 7" id="KW-0812">Transmembrane</keyword>
<sequence length="335" mass="38361">MFFQDKDKELLNKNPEDLTIGEKIKRATMDETFTWEHVYDLLELKFIRWWDSMLLKLPNFLIGILVFFMFVLIAKYAGRLLYRMMKKSVKQESIRQIVLKLFRGVVWLIGFLVFLIILDLGVVLTSILGLAGVASLAVGLAVQGVLHNTFSGVILSFLPNLKIGDWVETEGTEGTISEISLRSVQIRRPDNNYVMIPNSQILENPFVNYSLTSRVLVKVNCGVAYDTDLKLARKVIIERLAEKFSQNEGEEIEFFYQEFGSSSINFMVRFWGNALNKKAELILINDAIIEIKDVLNQNGITIPFPMRTIEFKGDIPKISTERLSNKSEEDTSKDE</sequence>
<dbReference type="InterPro" id="IPR045275">
    <property type="entry name" value="MscS_archaea/bacteria_type"/>
</dbReference>
<dbReference type="Gene3D" id="2.30.30.60">
    <property type="match status" value="1"/>
</dbReference>
<comment type="caution">
    <text evidence="10">The sequence shown here is derived from an EMBL/GenBank/DDBJ whole genome shotgun (WGS) entry which is preliminary data.</text>
</comment>
<accession>A0ABW3N7R3</accession>
<dbReference type="Pfam" id="PF00924">
    <property type="entry name" value="MS_channel_2nd"/>
    <property type="match status" value="1"/>
</dbReference>
<proteinExistence type="inferred from homology"/>
<dbReference type="Gene3D" id="3.30.70.100">
    <property type="match status" value="1"/>
</dbReference>
<dbReference type="Gene3D" id="1.10.287.1260">
    <property type="match status" value="1"/>
</dbReference>
<gene>
    <name evidence="10" type="ORF">ACFQ1Q_09815</name>
</gene>
<comment type="similarity">
    <text evidence="2">Belongs to the MscS (TC 1.A.23) family.</text>
</comment>
<keyword evidence="6 7" id="KW-0472">Membrane</keyword>
<name>A0ABW3N7R3_9FLAO</name>
<comment type="subcellular location">
    <subcellularLocation>
        <location evidence="1">Cell membrane</location>
        <topology evidence="1">Multi-pass membrane protein</topology>
    </subcellularLocation>
</comment>
<dbReference type="Proteomes" id="UP001597013">
    <property type="component" value="Unassembled WGS sequence"/>
</dbReference>
<keyword evidence="3" id="KW-1003">Cell membrane</keyword>
<evidence type="ECO:0000256" key="1">
    <source>
        <dbReference type="ARBA" id="ARBA00004651"/>
    </source>
</evidence>
<dbReference type="PANTHER" id="PTHR30221:SF1">
    <property type="entry name" value="SMALL-CONDUCTANCE MECHANOSENSITIVE CHANNEL"/>
    <property type="match status" value="1"/>
</dbReference>
<dbReference type="InterPro" id="IPR010920">
    <property type="entry name" value="LSM_dom_sf"/>
</dbReference>
<evidence type="ECO:0000256" key="3">
    <source>
        <dbReference type="ARBA" id="ARBA00022475"/>
    </source>
</evidence>
<dbReference type="RefSeq" id="WP_386130628.1">
    <property type="nucleotide sequence ID" value="NZ_JBHTJL010000011.1"/>
</dbReference>
<dbReference type="SUPFAM" id="SSF50182">
    <property type="entry name" value="Sm-like ribonucleoproteins"/>
    <property type="match status" value="1"/>
</dbReference>
<dbReference type="InterPro" id="IPR023408">
    <property type="entry name" value="MscS_beta-dom_sf"/>
</dbReference>
<evidence type="ECO:0000259" key="8">
    <source>
        <dbReference type="Pfam" id="PF00924"/>
    </source>
</evidence>
<dbReference type="InterPro" id="IPR011014">
    <property type="entry name" value="MscS_channel_TM-2"/>
</dbReference>
<keyword evidence="5 7" id="KW-1133">Transmembrane helix</keyword>
<evidence type="ECO:0000313" key="10">
    <source>
        <dbReference type="EMBL" id="MFD1063541.1"/>
    </source>
</evidence>
<evidence type="ECO:0000256" key="7">
    <source>
        <dbReference type="SAM" id="Phobius"/>
    </source>
</evidence>
<dbReference type="SUPFAM" id="SSF82861">
    <property type="entry name" value="Mechanosensitive channel protein MscS (YggB), transmembrane region"/>
    <property type="match status" value="1"/>
</dbReference>
<evidence type="ECO:0000256" key="6">
    <source>
        <dbReference type="ARBA" id="ARBA00023136"/>
    </source>
</evidence>
<protein>
    <submittedName>
        <fullName evidence="10">Mechanosensitive ion channel family protein</fullName>
    </submittedName>
</protein>
<dbReference type="SUPFAM" id="SSF82689">
    <property type="entry name" value="Mechanosensitive channel protein MscS (YggB), C-terminal domain"/>
    <property type="match status" value="1"/>
</dbReference>
<evidence type="ECO:0000256" key="4">
    <source>
        <dbReference type="ARBA" id="ARBA00022692"/>
    </source>
</evidence>
<keyword evidence="11" id="KW-1185">Reference proteome</keyword>
<feature type="domain" description="Mechanosensitive ion channel MscS C-terminal" evidence="9">
    <location>
        <begin position="217"/>
        <end position="302"/>
    </location>
</feature>
<evidence type="ECO:0000313" key="11">
    <source>
        <dbReference type="Proteomes" id="UP001597013"/>
    </source>
</evidence>
<dbReference type="PANTHER" id="PTHR30221">
    <property type="entry name" value="SMALL-CONDUCTANCE MECHANOSENSITIVE CHANNEL"/>
    <property type="match status" value="1"/>
</dbReference>
<feature type="transmembrane region" description="Helical" evidence="7">
    <location>
        <begin position="57"/>
        <end position="77"/>
    </location>
</feature>
<dbReference type="InterPro" id="IPR011066">
    <property type="entry name" value="MscS_channel_C_sf"/>
</dbReference>
<dbReference type="InterPro" id="IPR006685">
    <property type="entry name" value="MscS_channel_2nd"/>
</dbReference>
<dbReference type="EMBL" id="JBHTJL010000011">
    <property type="protein sequence ID" value="MFD1063541.1"/>
    <property type="molecule type" value="Genomic_DNA"/>
</dbReference>
<dbReference type="Pfam" id="PF21082">
    <property type="entry name" value="MS_channel_3rd"/>
    <property type="match status" value="1"/>
</dbReference>
<feature type="transmembrane region" description="Helical" evidence="7">
    <location>
        <begin position="97"/>
        <end position="117"/>
    </location>
</feature>
<evidence type="ECO:0000256" key="5">
    <source>
        <dbReference type="ARBA" id="ARBA00022989"/>
    </source>
</evidence>
<feature type="domain" description="Mechanosensitive ion channel MscS" evidence="8">
    <location>
        <begin position="145"/>
        <end position="210"/>
    </location>
</feature>
<organism evidence="10 11">
    <name type="scientific">Winogradskyella litorisediminis</name>
    <dbReference type="NCBI Taxonomy" id="1156618"/>
    <lineage>
        <taxon>Bacteria</taxon>
        <taxon>Pseudomonadati</taxon>
        <taxon>Bacteroidota</taxon>
        <taxon>Flavobacteriia</taxon>
        <taxon>Flavobacteriales</taxon>
        <taxon>Flavobacteriaceae</taxon>
        <taxon>Winogradskyella</taxon>
    </lineage>
</organism>